<evidence type="ECO:0000256" key="8">
    <source>
        <dbReference type="SAM" id="MobiDB-lite"/>
    </source>
</evidence>
<evidence type="ECO:0000256" key="7">
    <source>
        <dbReference type="SAM" id="Coils"/>
    </source>
</evidence>
<dbReference type="Proteomes" id="UP001515480">
    <property type="component" value="Unassembled WGS sequence"/>
</dbReference>
<dbReference type="GO" id="GO:0005815">
    <property type="term" value="C:microtubule organizing center"/>
    <property type="evidence" value="ECO:0007669"/>
    <property type="project" value="TreeGrafter"/>
</dbReference>
<feature type="region of interest" description="Disordered" evidence="8">
    <location>
        <begin position="330"/>
        <end position="425"/>
    </location>
</feature>
<feature type="compositionally biased region" description="Acidic residues" evidence="8">
    <location>
        <begin position="366"/>
        <end position="386"/>
    </location>
</feature>
<dbReference type="AlphaFoldDB" id="A0AB34JN67"/>
<feature type="region of interest" description="Disordered" evidence="8">
    <location>
        <begin position="109"/>
        <end position="129"/>
    </location>
</feature>
<keyword evidence="10" id="KW-1185">Reference proteome</keyword>
<gene>
    <name evidence="9" type="ORF">AB1Y20_018141</name>
</gene>
<proteinExistence type="inferred from homology"/>
<dbReference type="EMBL" id="JBGBPQ010000006">
    <property type="protein sequence ID" value="KAL1523188.1"/>
    <property type="molecule type" value="Genomic_DNA"/>
</dbReference>
<organism evidence="9 10">
    <name type="scientific">Prymnesium parvum</name>
    <name type="common">Toxic golden alga</name>
    <dbReference type="NCBI Taxonomy" id="97485"/>
    <lineage>
        <taxon>Eukaryota</taxon>
        <taxon>Haptista</taxon>
        <taxon>Haptophyta</taxon>
        <taxon>Prymnesiophyceae</taxon>
        <taxon>Prymnesiales</taxon>
        <taxon>Prymnesiaceae</taxon>
        <taxon>Prymnesium</taxon>
    </lineage>
</organism>
<keyword evidence="6" id="KW-0966">Cell projection</keyword>
<keyword evidence="5" id="KW-0969">Cilium</keyword>
<dbReference type="PANTHER" id="PTHR21547">
    <property type="entry name" value="CLUSTERIN ASSOCIATED PROTEIN 1"/>
    <property type="match status" value="1"/>
</dbReference>
<comment type="subcellular location">
    <subcellularLocation>
        <location evidence="1">Cell projection</location>
        <location evidence="1">Cilium</location>
    </subcellularLocation>
</comment>
<feature type="compositionally biased region" description="Acidic residues" evidence="8">
    <location>
        <begin position="394"/>
        <end position="425"/>
    </location>
</feature>
<dbReference type="PANTHER" id="PTHR21547:SF0">
    <property type="entry name" value="CLUSTERIN-ASSOCIATED PROTEIN 1"/>
    <property type="match status" value="1"/>
</dbReference>
<evidence type="ECO:0000256" key="4">
    <source>
        <dbReference type="ARBA" id="ARBA00023054"/>
    </source>
</evidence>
<evidence type="ECO:0000313" key="9">
    <source>
        <dbReference type="EMBL" id="KAL1523188.1"/>
    </source>
</evidence>
<evidence type="ECO:0000313" key="10">
    <source>
        <dbReference type="Proteomes" id="UP001515480"/>
    </source>
</evidence>
<protein>
    <recommendedName>
        <fullName evidence="11">Clusterin-associated protein 1</fullName>
    </recommendedName>
</protein>
<keyword evidence="3" id="KW-0970">Cilium biogenesis/degradation</keyword>
<feature type="coiled-coil region" evidence="7">
    <location>
        <begin position="267"/>
        <end position="302"/>
    </location>
</feature>
<feature type="coiled-coil region" evidence="7">
    <location>
        <begin position="187"/>
        <end position="235"/>
    </location>
</feature>
<keyword evidence="4 7" id="KW-0175">Coiled coil</keyword>
<evidence type="ECO:0000256" key="6">
    <source>
        <dbReference type="ARBA" id="ARBA00023273"/>
    </source>
</evidence>
<dbReference type="InterPro" id="IPR019366">
    <property type="entry name" value="Clusterin-associated_protein-1"/>
</dbReference>
<dbReference type="GO" id="GO:0005929">
    <property type="term" value="C:cilium"/>
    <property type="evidence" value="ECO:0007669"/>
    <property type="project" value="UniProtKB-SubCell"/>
</dbReference>
<dbReference type="GO" id="GO:0030992">
    <property type="term" value="C:intraciliary transport particle B"/>
    <property type="evidence" value="ECO:0007669"/>
    <property type="project" value="TreeGrafter"/>
</dbReference>
<dbReference type="GO" id="GO:0060271">
    <property type="term" value="P:cilium assembly"/>
    <property type="evidence" value="ECO:0007669"/>
    <property type="project" value="TreeGrafter"/>
</dbReference>
<comment type="caution">
    <text evidence="9">The sequence shown here is derived from an EMBL/GenBank/DDBJ whole genome shotgun (WGS) entry which is preliminary data.</text>
</comment>
<dbReference type="Pfam" id="PF10234">
    <property type="entry name" value="Cluap1"/>
    <property type="match status" value="1"/>
</dbReference>
<evidence type="ECO:0000256" key="1">
    <source>
        <dbReference type="ARBA" id="ARBA00004138"/>
    </source>
</evidence>
<evidence type="ECO:0000256" key="5">
    <source>
        <dbReference type="ARBA" id="ARBA00023069"/>
    </source>
</evidence>
<name>A0AB34JN67_PRYPA</name>
<sequence length="425" mass="48289">MSYRELRNFKEIMATLGYPRLISIENFKVPNFDLVKEVLLWLCKRYDKNMEILDETRTVQDRVVFLKSVAEELLVKARIKLNLKNLYASNGFAVRELLKLASLLHEAHRNAKADPDDTDDTTPADIGPGHKFADLKLTRSLSSDITKYGAHLDKLLGSHSDTKEAAARALGKNFDIDTLQKHLHREVEAIREQAEQMDATLQNVEQDKSNLEAKIEKKKTELERSEKRFQSLQTVRPAFMDEYERLEAELSAQYSLYVQSWRNLSYLENELDVINALEQEKIAENDRQLKHMQKRLREEELRILRGQAKVDEKALDDALLESNMAGARAIKRPGAANSRRDGRGGSAGDFDGSDLQGGAMPMREDSGDEGEEEEESGEEDEEEDSDGQGAFNQDEGEEDDDLDDLEASDDELEDGEEDDIDDGNF</sequence>
<evidence type="ECO:0000256" key="2">
    <source>
        <dbReference type="ARBA" id="ARBA00008340"/>
    </source>
</evidence>
<accession>A0AB34JN67</accession>
<reference evidence="9 10" key="1">
    <citation type="journal article" date="2024" name="Science">
        <title>Giant polyketide synthase enzymes in the biosynthesis of giant marine polyether toxins.</title>
        <authorList>
            <person name="Fallon T.R."/>
            <person name="Shende V.V."/>
            <person name="Wierzbicki I.H."/>
            <person name="Pendleton A.L."/>
            <person name="Watervoot N.F."/>
            <person name="Auber R.P."/>
            <person name="Gonzalez D.J."/>
            <person name="Wisecaver J.H."/>
            <person name="Moore B.S."/>
        </authorList>
    </citation>
    <scope>NUCLEOTIDE SEQUENCE [LARGE SCALE GENOMIC DNA]</scope>
    <source>
        <strain evidence="9 10">12B1</strain>
    </source>
</reference>
<evidence type="ECO:0000256" key="3">
    <source>
        <dbReference type="ARBA" id="ARBA00022794"/>
    </source>
</evidence>
<comment type="similarity">
    <text evidence="2">Belongs to the CLUAP1 family.</text>
</comment>
<evidence type="ECO:0008006" key="11">
    <source>
        <dbReference type="Google" id="ProtNLM"/>
    </source>
</evidence>